<dbReference type="RefSeq" id="WP_257444873.1">
    <property type="nucleotide sequence ID" value="NZ_JANIPJ010000005.1"/>
</dbReference>
<dbReference type="InterPro" id="IPR021359">
    <property type="entry name" value="DUF2812"/>
</dbReference>
<evidence type="ECO:0000313" key="3">
    <source>
        <dbReference type="Proteomes" id="UP001141950"/>
    </source>
</evidence>
<feature type="transmembrane region" description="Helical" evidence="1">
    <location>
        <begin position="114"/>
        <end position="135"/>
    </location>
</feature>
<accession>A0A9X2MPJ4</accession>
<protein>
    <submittedName>
        <fullName evidence="2">DUF2812 domain-containing protein</fullName>
    </submittedName>
</protein>
<dbReference type="Pfam" id="PF11193">
    <property type="entry name" value="DUF2812"/>
    <property type="match status" value="1"/>
</dbReference>
<keyword evidence="1" id="KW-1133">Transmembrane helix</keyword>
<comment type="caution">
    <text evidence="2">The sequence shown here is derived from an EMBL/GenBank/DDBJ whole genome shotgun (WGS) entry which is preliminary data.</text>
</comment>
<dbReference type="Proteomes" id="UP001141950">
    <property type="component" value="Unassembled WGS sequence"/>
</dbReference>
<organism evidence="2 3">
    <name type="scientific">Paenibacillus soyae</name>
    <dbReference type="NCBI Taxonomy" id="2969249"/>
    <lineage>
        <taxon>Bacteria</taxon>
        <taxon>Bacillati</taxon>
        <taxon>Bacillota</taxon>
        <taxon>Bacilli</taxon>
        <taxon>Bacillales</taxon>
        <taxon>Paenibacillaceae</taxon>
        <taxon>Paenibacillus</taxon>
    </lineage>
</organism>
<evidence type="ECO:0000256" key="1">
    <source>
        <dbReference type="SAM" id="Phobius"/>
    </source>
</evidence>
<gene>
    <name evidence="2" type="ORF">NQZ67_09315</name>
</gene>
<evidence type="ECO:0000313" key="2">
    <source>
        <dbReference type="EMBL" id="MCR2804075.1"/>
    </source>
</evidence>
<dbReference type="EMBL" id="JANIPJ010000005">
    <property type="protein sequence ID" value="MCR2804075.1"/>
    <property type="molecule type" value="Genomic_DNA"/>
</dbReference>
<name>A0A9X2MPJ4_9BACL</name>
<feature type="transmembrane region" description="Helical" evidence="1">
    <location>
        <begin position="171"/>
        <end position="193"/>
    </location>
</feature>
<reference evidence="2" key="1">
    <citation type="submission" date="2022-08" db="EMBL/GenBank/DDBJ databases">
        <title>The genomic sequence of strain Paenibacillus sp. SCIV0701.</title>
        <authorList>
            <person name="Zhao H."/>
        </authorList>
    </citation>
    <scope>NUCLEOTIDE SEQUENCE</scope>
    <source>
        <strain evidence="2">SCIV0701</strain>
    </source>
</reference>
<keyword evidence="1" id="KW-0472">Membrane</keyword>
<keyword evidence="3" id="KW-1185">Reference proteome</keyword>
<dbReference type="AlphaFoldDB" id="A0A9X2MPJ4"/>
<sequence length="204" mass="23772">MRKYKFFVDLEKEERWLNEMARNGYVLERKSGMGYRFENSPAERAVIRIDYRMFRNGADFEDYRALFEDSGWTHIAGTRRSGAQYFKKSQAQEDEDIFSDVDSKAARYKRLSEMWGSLAASFIPLCAVLIMLGNIDPLALLTPADLYYTPELWEKSGAAFWRAFLFETPFALFRGAVFLALPLMVILSAFFSARAKRQYRNLRV</sequence>
<keyword evidence="1" id="KW-0812">Transmembrane</keyword>
<proteinExistence type="predicted"/>